<protein>
    <submittedName>
        <fullName evidence="2">Superfamily II DNA or RNA helicase</fullName>
    </submittedName>
</protein>
<dbReference type="Proteomes" id="UP001519273">
    <property type="component" value="Unassembled WGS sequence"/>
</dbReference>
<dbReference type="GO" id="GO:0004386">
    <property type="term" value="F:helicase activity"/>
    <property type="evidence" value="ECO:0007669"/>
    <property type="project" value="UniProtKB-KW"/>
</dbReference>
<organism evidence="2 3">
    <name type="scientific">Paenibacillus sediminis</name>
    <dbReference type="NCBI Taxonomy" id="664909"/>
    <lineage>
        <taxon>Bacteria</taxon>
        <taxon>Bacillati</taxon>
        <taxon>Bacillota</taxon>
        <taxon>Bacilli</taxon>
        <taxon>Bacillales</taxon>
        <taxon>Paenibacillaceae</taxon>
        <taxon>Paenibacillus</taxon>
    </lineage>
</organism>
<proteinExistence type="predicted"/>
<keyword evidence="2" id="KW-0378">Hydrolase</keyword>
<dbReference type="InterPro" id="IPR027417">
    <property type="entry name" value="P-loop_NTPase"/>
</dbReference>
<dbReference type="EMBL" id="JAGGKP010000016">
    <property type="protein sequence ID" value="MBP1938491.1"/>
    <property type="molecule type" value="Genomic_DNA"/>
</dbReference>
<feature type="domain" description="Helicase/UvrB N-terminal" evidence="1">
    <location>
        <begin position="22"/>
        <end position="72"/>
    </location>
</feature>
<evidence type="ECO:0000313" key="3">
    <source>
        <dbReference type="Proteomes" id="UP001519273"/>
    </source>
</evidence>
<gene>
    <name evidence="2" type="ORF">J2Z20_003413</name>
</gene>
<accession>A0ABS4H7H7</accession>
<comment type="caution">
    <text evidence="2">The sequence shown here is derived from an EMBL/GenBank/DDBJ whole genome shotgun (WGS) entry which is preliminary data.</text>
</comment>
<dbReference type="SUPFAM" id="SSF52540">
    <property type="entry name" value="P-loop containing nucleoside triphosphate hydrolases"/>
    <property type="match status" value="1"/>
</dbReference>
<evidence type="ECO:0000259" key="1">
    <source>
        <dbReference type="Pfam" id="PF04851"/>
    </source>
</evidence>
<sequence length="85" mass="9367">MKTKMGNKYAGTILVKIDHNPIELYLHQEEALMTLDKAIVDSEVEEFAGLVVIATGGGKTLTAVQWLLRTVINKNIVQVSSLNIE</sequence>
<dbReference type="Gene3D" id="3.40.50.300">
    <property type="entry name" value="P-loop containing nucleotide triphosphate hydrolases"/>
    <property type="match status" value="1"/>
</dbReference>
<keyword evidence="2" id="KW-0547">Nucleotide-binding</keyword>
<reference evidence="2 3" key="1">
    <citation type="submission" date="2021-03" db="EMBL/GenBank/DDBJ databases">
        <title>Genomic Encyclopedia of Type Strains, Phase IV (KMG-IV): sequencing the most valuable type-strain genomes for metagenomic binning, comparative biology and taxonomic classification.</title>
        <authorList>
            <person name="Goeker M."/>
        </authorList>
    </citation>
    <scope>NUCLEOTIDE SEQUENCE [LARGE SCALE GENOMIC DNA]</scope>
    <source>
        <strain evidence="2 3">DSM 23491</strain>
    </source>
</reference>
<name>A0ABS4H7H7_9BACL</name>
<keyword evidence="2" id="KW-0347">Helicase</keyword>
<dbReference type="Pfam" id="PF04851">
    <property type="entry name" value="ResIII"/>
    <property type="match status" value="1"/>
</dbReference>
<keyword evidence="3" id="KW-1185">Reference proteome</keyword>
<dbReference type="InterPro" id="IPR006935">
    <property type="entry name" value="Helicase/UvrB_N"/>
</dbReference>
<evidence type="ECO:0000313" key="2">
    <source>
        <dbReference type="EMBL" id="MBP1938491.1"/>
    </source>
</evidence>
<keyword evidence="2" id="KW-0067">ATP-binding</keyword>
<dbReference type="RefSeq" id="WP_209853033.1">
    <property type="nucleotide sequence ID" value="NZ_CBCRVE010000009.1"/>
</dbReference>